<organism evidence="4 5">
    <name type="scientific">Hypsibius exemplaris</name>
    <name type="common">Freshwater tardigrade</name>
    <dbReference type="NCBI Taxonomy" id="2072580"/>
    <lineage>
        <taxon>Eukaryota</taxon>
        <taxon>Metazoa</taxon>
        <taxon>Ecdysozoa</taxon>
        <taxon>Tardigrada</taxon>
        <taxon>Eutardigrada</taxon>
        <taxon>Parachela</taxon>
        <taxon>Hypsibioidea</taxon>
        <taxon>Hypsibiidae</taxon>
        <taxon>Hypsibius</taxon>
    </lineage>
</organism>
<dbReference type="EMBL" id="MTYJ01000140">
    <property type="protein sequence ID" value="OQV12641.1"/>
    <property type="molecule type" value="Genomic_DNA"/>
</dbReference>
<dbReference type="InterPro" id="IPR001911">
    <property type="entry name" value="Ribosomal_bS21"/>
</dbReference>
<evidence type="ECO:0000256" key="2">
    <source>
        <dbReference type="ARBA" id="ARBA00022980"/>
    </source>
</evidence>
<dbReference type="OrthoDB" id="2501249at2759"/>
<accession>A0A1W0WBQ7</accession>
<evidence type="ECO:0000313" key="5">
    <source>
        <dbReference type="Proteomes" id="UP000192578"/>
    </source>
</evidence>
<proteinExistence type="inferred from homology"/>
<gene>
    <name evidence="4" type="ORF">BV898_13130</name>
</gene>
<dbReference type="GO" id="GO:0005840">
    <property type="term" value="C:ribosome"/>
    <property type="evidence" value="ECO:0007669"/>
    <property type="project" value="UniProtKB-KW"/>
</dbReference>
<keyword evidence="2 4" id="KW-0689">Ribosomal protein</keyword>
<keyword evidence="3" id="KW-0687">Ribonucleoprotein</keyword>
<comment type="similarity">
    <text evidence="1">Belongs to the bacterial ribosomal protein bS21 family.</text>
</comment>
<keyword evidence="5" id="KW-1185">Reference proteome</keyword>
<dbReference type="NCBIfam" id="TIGR00030">
    <property type="entry name" value="S21p"/>
    <property type="match status" value="1"/>
</dbReference>
<dbReference type="Pfam" id="PF01165">
    <property type="entry name" value="Ribosomal_S21"/>
    <property type="match status" value="1"/>
</dbReference>
<evidence type="ECO:0000256" key="1">
    <source>
        <dbReference type="ARBA" id="ARBA00006640"/>
    </source>
</evidence>
<protein>
    <submittedName>
        <fullName evidence="4">28S ribosomal protein S21, mitochondrial</fullName>
    </submittedName>
</protein>
<evidence type="ECO:0000256" key="3">
    <source>
        <dbReference type="ARBA" id="ARBA00023274"/>
    </source>
</evidence>
<dbReference type="GO" id="GO:0006412">
    <property type="term" value="P:translation"/>
    <property type="evidence" value="ECO:0007669"/>
    <property type="project" value="InterPro"/>
</dbReference>
<dbReference type="Proteomes" id="UP000192578">
    <property type="component" value="Unassembled WGS sequence"/>
</dbReference>
<evidence type="ECO:0000313" key="4">
    <source>
        <dbReference type="EMBL" id="OQV12641.1"/>
    </source>
</evidence>
<dbReference type="PANTHER" id="PTHR21109">
    <property type="entry name" value="MITOCHONDRIAL 28S RIBOSOMAL PROTEIN S21"/>
    <property type="match status" value="1"/>
</dbReference>
<name>A0A1W0WBQ7_HYPEX</name>
<dbReference type="GO" id="GO:1990904">
    <property type="term" value="C:ribonucleoprotein complex"/>
    <property type="evidence" value="ECO:0007669"/>
    <property type="project" value="UniProtKB-KW"/>
</dbReference>
<dbReference type="PANTHER" id="PTHR21109:SF0">
    <property type="entry name" value="SMALL RIBOSOMAL SUBUNIT PROTEIN BS21M"/>
    <property type="match status" value="1"/>
</dbReference>
<reference evidence="5" key="1">
    <citation type="submission" date="2017-01" db="EMBL/GenBank/DDBJ databases">
        <title>Comparative genomics of anhydrobiosis in the tardigrade Hypsibius dujardini.</title>
        <authorList>
            <person name="Yoshida Y."/>
            <person name="Koutsovoulos G."/>
            <person name="Laetsch D."/>
            <person name="Stevens L."/>
            <person name="Kumar S."/>
            <person name="Horikawa D."/>
            <person name="Ishino K."/>
            <person name="Komine S."/>
            <person name="Tomita M."/>
            <person name="Blaxter M."/>
            <person name="Arakawa K."/>
        </authorList>
    </citation>
    <scope>NUCLEOTIDE SEQUENCE [LARGE SCALE GENOMIC DNA]</scope>
    <source>
        <strain evidence="5">Z151</strain>
    </source>
</reference>
<dbReference type="AlphaFoldDB" id="A0A1W0WBQ7"/>
<dbReference type="GO" id="GO:0003735">
    <property type="term" value="F:structural constituent of ribosome"/>
    <property type="evidence" value="ECO:0007669"/>
    <property type="project" value="InterPro"/>
</dbReference>
<comment type="caution">
    <text evidence="4">The sequence shown here is derived from an EMBL/GenBank/DDBJ whole genome shotgun (WGS) entry which is preliminary data.</text>
</comment>
<sequence>MSRHMQFFARTVMVRNGQVDEAVKALNRICGNENIFEIARRRRYNEKPYKARNRISYELCKRIYNDDMSRKIQFLMRKNRVDPWQGT</sequence>